<reference evidence="2" key="1">
    <citation type="submission" date="2021-01" db="EMBL/GenBank/DDBJ databases">
        <title>Modified the classification status of verrucomicrobia.</title>
        <authorList>
            <person name="Feng X."/>
        </authorList>
    </citation>
    <scope>NUCLEOTIDE SEQUENCE</scope>
    <source>
        <strain evidence="2">KCTC 12986</strain>
    </source>
</reference>
<sequence length="605" mass="67235">MLKFLFPDPMNSSRRTLFLSLAALLGLALGATLRHWGSSPADTASAHTASQHEQSRVPQTLGPTRTTRLLREISQWDSEQCEEFILAEILNPAASEAAKSAAFLRWLELAGTEAVLTKFGGPRAPFHEQPGLIFSFFDAWLVHDEEAAMNPEHYSSFHDLRVRAALERTPLSVPQLIENGQSSLSHNHSAHFEGFQQAGKLGEPFLDALIAAKSEALIHPSILGPALQGWAHTDPEAAMTWIDEQAFSETFAFEAKKQVLHIWAEKDFMAARKVAVTLTPPEPEGGMPNPFLRWPNTSTRTLLSQPDNPGVRLAYAHHSDPFLTVTEAHEFLSDPALTWGDEPPTVATPHPHNHNEALDRDGWFPANPAELLPEAEALPPGRARDLILRRLLNTLLVTDPTLAVAKGQELGVDTAHLATERATPPPELLAKIESNPELLLESLFNEKVEELATVSDQQVLNYAQLWARDNPVRAAYRIAEEGVQRVHGVSRDSELFLYNTLGPFFARQDPIGSLAWLETLPPEDARLVFPMMTYDITNYAPHEIFQLGTEIFPPGERIFLSHALAETMRRNGEYSARMLLQSPALTPQERAEFTEKLFPSEPSQP</sequence>
<evidence type="ECO:0000313" key="3">
    <source>
        <dbReference type="Proteomes" id="UP000604083"/>
    </source>
</evidence>
<name>A0A934RQG3_9BACT</name>
<organism evidence="2 3">
    <name type="scientific">Roseibacillus ishigakijimensis</name>
    <dbReference type="NCBI Taxonomy" id="454146"/>
    <lineage>
        <taxon>Bacteria</taxon>
        <taxon>Pseudomonadati</taxon>
        <taxon>Verrucomicrobiota</taxon>
        <taxon>Verrucomicrobiia</taxon>
        <taxon>Verrucomicrobiales</taxon>
        <taxon>Verrucomicrobiaceae</taxon>
        <taxon>Roseibacillus</taxon>
    </lineage>
</organism>
<keyword evidence="3" id="KW-1185">Reference proteome</keyword>
<comment type="caution">
    <text evidence="2">The sequence shown here is derived from an EMBL/GenBank/DDBJ whole genome shotgun (WGS) entry which is preliminary data.</text>
</comment>
<dbReference type="PROSITE" id="PS51318">
    <property type="entry name" value="TAT"/>
    <property type="match status" value="1"/>
</dbReference>
<dbReference type="RefSeq" id="WP_200391013.1">
    <property type="nucleotide sequence ID" value="NZ_JAENIO010000010.1"/>
</dbReference>
<proteinExistence type="predicted"/>
<gene>
    <name evidence="2" type="ORF">JIN78_05840</name>
</gene>
<feature type="compositionally biased region" description="Basic and acidic residues" evidence="1">
    <location>
        <begin position="353"/>
        <end position="362"/>
    </location>
</feature>
<feature type="region of interest" description="Disordered" evidence="1">
    <location>
        <begin position="347"/>
        <end position="366"/>
    </location>
</feature>
<dbReference type="AlphaFoldDB" id="A0A934RQG3"/>
<dbReference type="EMBL" id="JAENIO010000010">
    <property type="protein sequence ID" value="MBK1833578.1"/>
    <property type="molecule type" value="Genomic_DNA"/>
</dbReference>
<dbReference type="InterPro" id="IPR006311">
    <property type="entry name" value="TAT_signal"/>
</dbReference>
<evidence type="ECO:0000313" key="2">
    <source>
        <dbReference type="EMBL" id="MBK1833578.1"/>
    </source>
</evidence>
<accession>A0A934RQG3</accession>
<dbReference type="Proteomes" id="UP000604083">
    <property type="component" value="Unassembled WGS sequence"/>
</dbReference>
<feature type="compositionally biased region" description="Polar residues" evidence="1">
    <location>
        <begin position="40"/>
        <end position="58"/>
    </location>
</feature>
<feature type="region of interest" description="Disordered" evidence="1">
    <location>
        <begin position="40"/>
        <end position="63"/>
    </location>
</feature>
<protein>
    <submittedName>
        <fullName evidence="2">Uncharacterized protein</fullName>
    </submittedName>
</protein>
<evidence type="ECO:0000256" key="1">
    <source>
        <dbReference type="SAM" id="MobiDB-lite"/>
    </source>
</evidence>